<sequence>MEIKLYNRPAASRDPEWPKAAGGRILYSRLSAEQAAVLLEHSYELFVKFVDSVGMKMLTVPNTDQERQEALNSIQAYAYGCGLCEAMRPRTDALRAQLALAVPELVFARFDRIQPNEFLASLEPSALERWHDICRRRATGSGTEIVRSFEVALDMVKERMKAEAPIHVSLDAFFEGEPLIPPSTSSSRPAGRSSQRK</sequence>
<evidence type="ECO:0000313" key="2">
    <source>
        <dbReference type="EMBL" id="GLS65286.1"/>
    </source>
</evidence>
<dbReference type="EMBL" id="BJZU01000029">
    <property type="protein sequence ID" value="GEP03856.1"/>
    <property type="molecule type" value="Genomic_DNA"/>
</dbReference>
<evidence type="ECO:0000313" key="4">
    <source>
        <dbReference type="Proteomes" id="UP001156856"/>
    </source>
</evidence>
<dbReference type="EMBL" id="BSPK01000067">
    <property type="protein sequence ID" value="GLS65286.1"/>
    <property type="molecule type" value="Genomic_DNA"/>
</dbReference>
<accession>A0A512J1L6</accession>
<dbReference type="Proteomes" id="UP000321960">
    <property type="component" value="Unassembled WGS sequence"/>
</dbReference>
<keyword evidence="4" id="KW-1185">Reference proteome</keyword>
<proteinExistence type="predicted"/>
<evidence type="ECO:0000313" key="1">
    <source>
        <dbReference type="EMBL" id="GEP03856.1"/>
    </source>
</evidence>
<reference evidence="1 3" key="3">
    <citation type="submission" date="2019-07" db="EMBL/GenBank/DDBJ databases">
        <title>Whole genome shotgun sequence of Methylobacterium oxalidis NBRC 107715.</title>
        <authorList>
            <person name="Hosoyama A."/>
            <person name="Uohara A."/>
            <person name="Ohji S."/>
            <person name="Ichikawa N."/>
        </authorList>
    </citation>
    <scope>NUCLEOTIDE SEQUENCE [LARGE SCALE GENOMIC DNA]</scope>
    <source>
        <strain evidence="1 3">NBRC 107715</strain>
    </source>
</reference>
<protein>
    <submittedName>
        <fullName evidence="1">Uncharacterized protein</fullName>
    </submittedName>
</protein>
<reference evidence="2" key="1">
    <citation type="journal article" date="2014" name="Int. J. Syst. Evol. Microbiol.">
        <title>Complete genome of a new Firmicutes species belonging to the dominant human colonic microbiota ('Ruminococcus bicirculans') reveals two chromosomes and a selective capacity to utilize plant glucans.</title>
        <authorList>
            <consortium name="NISC Comparative Sequencing Program"/>
            <person name="Wegmann U."/>
            <person name="Louis P."/>
            <person name="Goesmann A."/>
            <person name="Henrissat B."/>
            <person name="Duncan S.H."/>
            <person name="Flint H.J."/>
        </authorList>
    </citation>
    <scope>NUCLEOTIDE SEQUENCE</scope>
    <source>
        <strain evidence="2">NBRC 107715</strain>
    </source>
</reference>
<dbReference type="AlphaFoldDB" id="A0A512J1L6"/>
<name>A0A512J1L6_9HYPH</name>
<gene>
    <name evidence="2" type="ORF">GCM10007888_36680</name>
    <name evidence="1" type="ORF">MOX02_18940</name>
</gene>
<organism evidence="1 3">
    <name type="scientific">Methylobacterium oxalidis</name>
    <dbReference type="NCBI Taxonomy" id="944322"/>
    <lineage>
        <taxon>Bacteria</taxon>
        <taxon>Pseudomonadati</taxon>
        <taxon>Pseudomonadota</taxon>
        <taxon>Alphaproteobacteria</taxon>
        <taxon>Hyphomicrobiales</taxon>
        <taxon>Methylobacteriaceae</taxon>
        <taxon>Methylobacterium</taxon>
    </lineage>
</organism>
<reference evidence="4" key="2">
    <citation type="journal article" date="2019" name="Int. J. Syst. Evol. Microbiol.">
        <title>The Global Catalogue of Microorganisms (GCM) 10K type strain sequencing project: providing services to taxonomists for standard genome sequencing and annotation.</title>
        <authorList>
            <consortium name="The Broad Institute Genomics Platform"/>
            <consortium name="The Broad Institute Genome Sequencing Center for Infectious Disease"/>
            <person name="Wu L."/>
            <person name="Ma J."/>
        </authorList>
    </citation>
    <scope>NUCLEOTIDE SEQUENCE [LARGE SCALE GENOMIC DNA]</scope>
    <source>
        <strain evidence="4">NBRC 107715</strain>
    </source>
</reference>
<comment type="caution">
    <text evidence="1">The sequence shown here is derived from an EMBL/GenBank/DDBJ whole genome shotgun (WGS) entry which is preliminary data.</text>
</comment>
<dbReference type="RefSeq" id="WP_147025523.1">
    <property type="nucleotide sequence ID" value="NZ_BJZU01000029.1"/>
</dbReference>
<dbReference type="Proteomes" id="UP001156856">
    <property type="component" value="Unassembled WGS sequence"/>
</dbReference>
<evidence type="ECO:0000313" key="3">
    <source>
        <dbReference type="Proteomes" id="UP000321960"/>
    </source>
</evidence>
<reference evidence="2" key="4">
    <citation type="submission" date="2023-01" db="EMBL/GenBank/DDBJ databases">
        <title>Draft genome sequence of Methylobacterium oxalidis strain NBRC 107715.</title>
        <authorList>
            <person name="Sun Q."/>
            <person name="Mori K."/>
        </authorList>
    </citation>
    <scope>NUCLEOTIDE SEQUENCE</scope>
    <source>
        <strain evidence="2">NBRC 107715</strain>
    </source>
</reference>